<comment type="caution">
    <text evidence="1">The sequence shown here is derived from an EMBL/GenBank/DDBJ whole genome shotgun (WGS) entry which is preliminary data.</text>
</comment>
<sequence length="370" mass="43372">MNHKEALLQLGEVHLDDILKKLKIEPFKDATKSWIAKDIAAFYQDSKKFLRVIQSFGEKTINDLLLFAHIQKPINDEQAQLFNDYGILVEGELPDDLKDCLIQWSRSMFVKTFSSISEGTNHSFFLKCVLLLNYFEREQNVKLTQRKNDRNVRLLTEELIMDKETVWKVINTLVNYGLIQKTKNLYELNVSASAKWKKQTVDKVLEAFYGKQVGRRGILFLQKISKYQENPDEWVDMTVISDTAMEFDQTRQLGLIRVLRESGKTYAQLMPEGWYLTKKQVHPLWNQEAILVSASFEIFVPYHYDPFILFELSPVCRMKDSHYFLVFDIELDQIMKNKKVLQEFYYTITGCASIIPDVVEYELKTAIDKL</sequence>
<reference evidence="1 2" key="1">
    <citation type="journal article" date="2014" name="Arch. Microbiol.">
        <title>Bacillus mesophilum sp. nov., strain IITR-54T, a novel 4-chlorobiphenyl dechlorinating bacterium.</title>
        <authorList>
            <person name="Manickam N."/>
            <person name="Singh N.K."/>
            <person name="Bajaj A."/>
            <person name="Kumar R.M."/>
            <person name="Kaur G."/>
            <person name="Kaur N."/>
            <person name="Bala M."/>
            <person name="Kumar A."/>
            <person name="Mayilraj S."/>
        </authorList>
    </citation>
    <scope>NUCLEOTIDE SEQUENCE [LARGE SCALE GENOMIC DNA]</scope>
    <source>
        <strain evidence="1 2">IITR-54</strain>
    </source>
</reference>
<dbReference type="EMBL" id="WBOT01000003">
    <property type="protein sequence ID" value="KAB2332617.1"/>
    <property type="molecule type" value="Genomic_DNA"/>
</dbReference>
<gene>
    <name evidence="1" type="ORF">F7732_11025</name>
</gene>
<evidence type="ECO:0000313" key="2">
    <source>
        <dbReference type="Proteomes" id="UP000441354"/>
    </source>
</evidence>
<evidence type="ECO:0000313" key="1">
    <source>
        <dbReference type="EMBL" id="KAB2332617.1"/>
    </source>
</evidence>
<name>A0A7V7UVB4_9BACI</name>
<dbReference type="AlphaFoldDB" id="A0A7V7UVB4"/>
<keyword evidence="2" id="KW-1185">Reference proteome</keyword>
<dbReference type="Proteomes" id="UP000441354">
    <property type="component" value="Unassembled WGS sequence"/>
</dbReference>
<dbReference type="OrthoDB" id="2879193at2"/>
<proteinExistence type="predicted"/>
<protein>
    <submittedName>
        <fullName evidence="1">Uncharacterized protein</fullName>
    </submittedName>
</protein>
<dbReference type="RefSeq" id="WP_151573916.1">
    <property type="nucleotide sequence ID" value="NZ_WBOT01000003.1"/>
</dbReference>
<organism evidence="1 2">
    <name type="scientific">Bacillus mesophilum</name>
    <dbReference type="NCBI Taxonomy" id="1071718"/>
    <lineage>
        <taxon>Bacteria</taxon>
        <taxon>Bacillati</taxon>
        <taxon>Bacillota</taxon>
        <taxon>Bacilli</taxon>
        <taxon>Bacillales</taxon>
        <taxon>Bacillaceae</taxon>
        <taxon>Bacillus</taxon>
    </lineage>
</organism>
<accession>A0A7V7UVB4</accession>